<proteinExistence type="predicted"/>
<reference evidence="3" key="1">
    <citation type="journal article" date="2021" name="BMC Genomics">
        <title>Chromosome-level genome assembly and manually-curated proteome of model necrotroph Parastagonospora nodorum Sn15 reveals a genome-wide trove of candidate effector homologs, and redundancy of virulence-related functions within an accessory chromosome.</title>
        <authorList>
            <person name="Bertazzoni S."/>
            <person name="Jones D.A.B."/>
            <person name="Phan H.T."/>
            <person name="Tan K.-C."/>
            <person name="Hane J.K."/>
        </authorList>
    </citation>
    <scope>NUCLEOTIDE SEQUENCE [LARGE SCALE GENOMIC DNA]</scope>
    <source>
        <strain evidence="3">SN15 / ATCC MYA-4574 / FGSC 10173)</strain>
    </source>
</reference>
<protein>
    <submittedName>
        <fullName evidence="2">Uncharacterized protein</fullName>
    </submittedName>
</protein>
<dbReference type="VEuPathDB" id="FungiDB:JI435_420140"/>
<feature type="compositionally biased region" description="Basic residues" evidence="1">
    <location>
        <begin position="1"/>
        <end position="12"/>
    </location>
</feature>
<sequence length="67" mass="7482">MAPLPKKHRAHVCRLDKSSKREESERNCRNLRGALSFLICLEISMSGNSPKNSSKNASKNLPMSRIG</sequence>
<name>A0A7U2FEA4_PHANO</name>
<feature type="compositionally biased region" description="Low complexity" evidence="1">
    <location>
        <begin position="45"/>
        <end position="60"/>
    </location>
</feature>
<accession>A0A7U2FEA4</accession>
<evidence type="ECO:0000256" key="1">
    <source>
        <dbReference type="SAM" id="MobiDB-lite"/>
    </source>
</evidence>
<dbReference type="EMBL" id="CP069037">
    <property type="protein sequence ID" value="QRD03691.1"/>
    <property type="molecule type" value="Genomic_DNA"/>
</dbReference>
<feature type="region of interest" description="Disordered" evidence="1">
    <location>
        <begin position="1"/>
        <end position="26"/>
    </location>
</feature>
<dbReference type="AlphaFoldDB" id="A0A7U2FEA4"/>
<evidence type="ECO:0000313" key="3">
    <source>
        <dbReference type="Proteomes" id="UP000663193"/>
    </source>
</evidence>
<gene>
    <name evidence="2" type="ORF">JI435_420140</name>
</gene>
<feature type="compositionally biased region" description="Basic and acidic residues" evidence="1">
    <location>
        <begin position="13"/>
        <end position="26"/>
    </location>
</feature>
<evidence type="ECO:0000313" key="2">
    <source>
        <dbReference type="EMBL" id="QRD03691.1"/>
    </source>
</evidence>
<feature type="region of interest" description="Disordered" evidence="1">
    <location>
        <begin position="45"/>
        <end position="67"/>
    </location>
</feature>
<dbReference type="Proteomes" id="UP000663193">
    <property type="component" value="Chromosome 15"/>
</dbReference>
<keyword evidence="3" id="KW-1185">Reference proteome</keyword>
<organism evidence="2 3">
    <name type="scientific">Phaeosphaeria nodorum (strain SN15 / ATCC MYA-4574 / FGSC 10173)</name>
    <name type="common">Glume blotch fungus</name>
    <name type="synonym">Parastagonospora nodorum</name>
    <dbReference type="NCBI Taxonomy" id="321614"/>
    <lineage>
        <taxon>Eukaryota</taxon>
        <taxon>Fungi</taxon>
        <taxon>Dikarya</taxon>
        <taxon>Ascomycota</taxon>
        <taxon>Pezizomycotina</taxon>
        <taxon>Dothideomycetes</taxon>
        <taxon>Pleosporomycetidae</taxon>
        <taxon>Pleosporales</taxon>
        <taxon>Pleosporineae</taxon>
        <taxon>Phaeosphaeriaceae</taxon>
        <taxon>Parastagonospora</taxon>
    </lineage>
</organism>